<protein>
    <submittedName>
        <fullName evidence="2">Uncharacterized protein</fullName>
    </submittedName>
</protein>
<evidence type="ECO:0000313" key="3">
    <source>
        <dbReference type="Proteomes" id="UP000028341"/>
    </source>
</evidence>
<comment type="caution">
    <text evidence="2">The sequence shown here is derived from an EMBL/GenBank/DDBJ whole genome shotgun (WGS) entry which is preliminary data.</text>
</comment>
<feature type="compositionally biased region" description="Gly residues" evidence="1">
    <location>
        <begin position="1"/>
        <end position="11"/>
    </location>
</feature>
<dbReference type="AlphaFoldDB" id="A0A081Y070"/>
<keyword evidence="3" id="KW-1185">Reference proteome</keyword>
<evidence type="ECO:0000256" key="1">
    <source>
        <dbReference type="SAM" id="MobiDB-lite"/>
    </source>
</evidence>
<accession>A0A081Y070</accession>
<dbReference type="EMBL" id="JFCB01000001">
    <property type="protein sequence ID" value="KES09193.1"/>
    <property type="molecule type" value="Genomic_DNA"/>
</dbReference>
<dbReference type="Proteomes" id="UP000028341">
    <property type="component" value="Unassembled WGS sequence"/>
</dbReference>
<sequence length="84" mass="8284">MARGATAGGARGWEPVPDGPEAVRDGPRAGAAEVAPGEGWASVARVWSAWAGVPGSAWAGASGTAWGWASGTGEEVRRAGGPSR</sequence>
<gene>
    <name evidence="2" type="ORF">BU52_03850</name>
</gene>
<reference evidence="2 3" key="1">
    <citation type="submission" date="2014-02" db="EMBL/GenBank/DDBJ databases">
        <title>The genome announcement of Streptomyces toyocaensis NRRL15009.</title>
        <authorList>
            <person name="Hong H.-J."/>
            <person name="Kwun M.J."/>
        </authorList>
    </citation>
    <scope>NUCLEOTIDE SEQUENCE [LARGE SCALE GENOMIC DNA]</scope>
    <source>
        <strain evidence="2 3">NRRL 15009</strain>
    </source>
</reference>
<feature type="region of interest" description="Disordered" evidence="1">
    <location>
        <begin position="1"/>
        <end position="35"/>
    </location>
</feature>
<organism evidence="2 3">
    <name type="scientific">Streptomyces toyocaensis</name>
    <dbReference type="NCBI Taxonomy" id="55952"/>
    <lineage>
        <taxon>Bacteria</taxon>
        <taxon>Bacillati</taxon>
        <taxon>Actinomycetota</taxon>
        <taxon>Actinomycetes</taxon>
        <taxon>Kitasatosporales</taxon>
        <taxon>Streptomycetaceae</taxon>
        <taxon>Streptomyces</taxon>
    </lineage>
</organism>
<name>A0A081Y070_STRTO</name>
<proteinExistence type="predicted"/>
<evidence type="ECO:0000313" key="2">
    <source>
        <dbReference type="EMBL" id="KES09193.1"/>
    </source>
</evidence>